<dbReference type="Gene3D" id="1.10.238.10">
    <property type="entry name" value="EF-hand"/>
    <property type="match status" value="1"/>
</dbReference>
<evidence type="ECO:0000259" key="1">
    <source>
        <dbReference type="PROSITE" id="PS50222"/>
    </source>
</evidence>
<feature type="domain" description="EF-hand" evidence="1">
    <location>
        <begin position="2"/>
        <end position="37"/>
    </location>
</feature>
<keyword evidence="2" id="KW-1185">Reference proteome</keyword>
<proteinExistence type="predicted"/>
<reference evidence="3" key="2">
    <citation type="submission" date="2020-10" db="UniProtKB">
        <authorList>
            <consortium name="WormBaseParasite"/>
        </authorList>
    </citation>
    <scope>IDENTIFICATION</scope>
</reference>
<sequence>MASIDDIRKVYEQHDDDKNGVLTFQEAQSALQALGNLARNPSSFEDDFNRLSKNGVIGFDEFKQLANLTA</sequence>
<dbReference type="InterPro" id="IPR002048">
    <property type="entry name" value="EF_hand_dom"/>
</dbReference>
<name>A0A7E4UL92_PANRE</name>
<accession>A0A7E4UL92</accession>
<protein>
    <submittedName>
        <fullName evidence="3">EF-hand domain-containing protein</fullName>
    </submittedName>
</protein>
<evidence type="ECO:0000313" key="2">
    <source>
        <dbReference type="Proteomes" id="UP000492821"/>
    </source>
</evidence>
<dbReference type="GO" id="GO:0005509">
    <property type="term" value="F:calcium ion binding"/>
    <property type="evidence" value="ECO:0007669"/>
    <property type="project" value="InterPro"/>
</dbReference>
<dbReference type="InterPro" id="IPR011992">
    <property type="entry name" value="EF-hand-dom_pair"/>
</dbReference>
<dbReference type="Proteomes" id="UP000492821">
    <property type="component" value="Unassembled WGS sequence"/>
</dbReference>
<dbReference type="PROSITE" id="PS50222">
    <property type="entry name" value="EF_HAND_2"/>
    <property type="match status" value="1"/>
</dbReference>
<dbReference type="AlphaFoldDB" id="A0A7E4UL92"/>
<dbReference type="WBParaSite" id="Pan_g1009.t1">
    <property type="protein sequence ID" value="Pan_g1009.t1"/>
    <property type="gene ID" value="Pan_g1009"/>
</dbReference>
<organism evidence="2 3">
    <name type="scientific">Panagrellus redivivus</name>
    <name type="common">Microworm</name>
    <dbReference type="NCBI Taxonomy" id="6233"/>
    <lineage>
        <taxon>Eukaryota</taxon>
        <taxon>Metazoa</taxon>
        <taxon>Ecdysozoa</taxon>
        <taxon>Nematoda</taxon>
        <taxon>Chromadorea</taxon>
        <taxon>Rhabditida</taxon>
        <taxon>Tylenchina</taxon>
        <taxon>Panagrolaimomorpha</taxon>
        <taxon>Panagrolaimoidea</taxon>
        <taxon>Panagrolaimidae</taxon>
        <taxon>Panagrellus</taxon>
    </lineage>
</organism>
<dbReference type="SUPFAM" id="SSF47473">
    <property type="entry name" value="EF-hand"/>
    <property type="match status" value="1"/>
</dbReference>
<reference evidence="2" key="1">
    <citation type="journal article" date="2013" name="Genetics">
        <title>The draft genome and transcriptome of Panagrellus redivivus are shaped by the harsh demands of a free-living lifestyle.</title>
        <authorList>
            <person name="Srinivasan J."/>
            <person name="Dillman A.R."/>
            <person name="Macchietto M.G."/>
            <person name="Heikkinen L."/>
            <person name="Lakso M."/>
            <person name="Fracchia K.M."/>
            <person name="Antoshechkin I."/>
            <person name="Mortazavi A."/>
            <person name="Wong G."/>
            <person name="Sternberg P.W."/>
        </authorList>
    </citation>
    <scope>NUCLEOTIDE SEQUENCE [LARGE SCALE GENOMIC DNA]</scope>
    <source>
        <strain evidence="2">MT8872</strain>
    </source>
</reference>
<evidence type="ECO:0000313" key="3">
    <source>
        <dbReference type="WBParaSite" id="Pan_g1009.t1"/>
    </source>
</evidence>